<name>A0A2S1SKA4_9FLAO</name>
<reference evidence="2 3" key="1">
    <citation type="submission" date="2018-05" db="EMBL/GenBank/DDBJ databases">
        <title>Genome sequencing of Flavobacterium sp. HYN0049.</title>
        <authorList>
            <person name="Yi H."/>
            <person name="Baek C."/>
        </authorList>
    </citation>
    <scope>NUCLEOTIDE SEQUENCE [LARGE SCALE GENOMIC DNA]</scope>
    <source>
        <strain evidence="2 3">HYN0049</strain>
    </source>
</reference>
<dbReference type="EMBL" id="CP029187">
    <property type="protein sequence ID" value="AWI26854.1"/>
    <property type="molecule type" value="Genomic_DNA"/>
</dbReference>
<dbReference type="Proteomes" id="UP000244937">
    <property type="component" value="Chromosome"/>
</dbReference>
<organism evidence="2 3">
    <name type="scientific">Flavobacterium pallidum</name>
    <dbReference type="NCBI Taxonomy" id="2172098"/>
    <lineage>
        <taxon>Bacteria</taxon>
        <taxon>Pseudomonadati</taxon>
        <taxon>Bacteroidota</taxon>
        <taxon>Flavobacteriia</taxon>
        <taxon>Flavobacteriales</taxon>
        <taxon>Flavobacteriaceae</taxon>
        <taxon>Flavobacterium</taxon>
    </lineage>
</organism>
<gene>
    <name evidence="2" type="ORF">HYN49_13615</name>
</gene>
<sequence length="114" mass="13522">MKLTKSLFFILILFITVSCFEKNSNEANEVFELWSGNLPNDIEVRNGKYWRSSHFTYEYIVYLDFQATENWIEKFKKQNSLEIQKSKTVNLPSDAPIWFLPKPGFTFYCPKGFN</sequence>
<keyword evidence="1" id="KW-0732">Signal</keyword>
<protein>
    <submittedName>
        <fullName evidence="2">Uncharacterized protein</fullName>
    </submittedName>
</protein>
<dbReference type="RefSeq" id="WP_108904630.1">
    <property type="nucleotide sequence ID" value="NZ_CP029187.1"/>
</dbReference>
<proteinExistence type="predicted"/>
<evidence type="ECO:0000313" key="2">
    <source>
        <dbReference type="EMBL" id="AWI26854.1"/>
    </source>
</evidence>
<keyword evidence="3" id="KW-1185">Reference proteome</keyword>
<dbReference type="PROSITE" id="PS51257">
    <property type="entry name" value="PROKAR_LIPOPROTEIN"/>
    <property type="match status" value="1"/>
</dbReference>
<feature type="signal peptide" evidence="1">
    <location>
        <begin position="1"/>
        <end position="21"/>
    </location>
</feature>
<dbReference type="KEGG" id="fpal:HYN49_13615"/>
<feature type="chain" id="PRO_5015739895" evidence="1">
    <location>
        <begin position="22"/>
        <end position="114"/>
    </location>
</feature>
<evidence type="ECO:0000313" key="3">
    <source>
        <dbReference type="Proteomes" id="UP000244937"/>
    </source>
</evidence>
<accession>A0A2S1SKA4</accession>
<evidence type="ECO:0000256" key="1">
    <source>
        <dbReference type="SAM" id="SignalP"/>
    </source>
</evidence>
<dbReference type="AlphaFoldDB" id="A0A2S1SKA4"/>
<dbReference type="OrthoDB" id="1374421at2"/>